<name>A0A396GLK9_MEDTR</name>
<organism evidence="1 2">
    <name type="scientific">Medicago truncatula</name>
    <name type="common">Barrel medic</name>
    <name type="synonym">Medicago tribuloides</name>
    <dbReference type="NCBI Taxonomy" id="3880"/>
    <lineage>
        <taxon>Eukaryota</taxon>
        <taxon>Viridiplantae</taxon>
        <taxon>Streptophyta</taxon>
        <taxon>Embryophyta</taxon>
        <taxon>Tracheophyta</taxon>
        <taxon>Spermatophyta</taxon>
        <taxon>Magnoliopsida</taxon>
        <taxon>eudicotyledons</taxon>
        <taxon>Gunneridae</taxon>
        <taxon>Pentapetalae</taxon>
        <taxon>rosids</taxon>
        <taxon>fabids</taxon>
        <taxon>Fabales</taxon>
        <taxon>Fabaceae</taxon>
        <taxon>Papilionoideae</taxon>
        <taxon>50 kb inversion clade</taxon>
        <taxon>NPAAA clade</taxon>
        <taxon>Hologalegina</taxon>
        <taxon>IRL clade</taxon>
        <taxon>Trifolieae</taxon>
        <taxon>Medicago</taxon>
    </lineage>
</organism>
<dbReference type="EMBL" id="PSQE01000008">
    <property type="protein sequence ID" value="RHN41061.1"/>
    <property type="molecule type" value="Genomic_DNA"/>
</dbReference>
<dbReference type="Proteomes" id="UP000265566">
    <property type="component" value="Chromosome 8"/>
</dbReference>
<accession>A0A396GLK9</accession>
<dbReference type="Gramene" id="rna47337">
    <property type="protein sequence ID" value="RHN41061.1"/>
    <property type="gene ID" value="gene47337"/>
</dbReference>
<evidence type="ECO:0000313" key="1">
    <source>
        <dbReference type="EMBL" id="RHN41061.1"/>
    </source>
</evidence>
<gene>
    <name evidence="1" type="ORF">MtrunA17_Chr8g0361961</name>
</gene>
<dbReference type="AlphaFoldDB" id="A0A396GLK9"/>
<evidence type="ECO:0000313" key="2">
    <source>
        <dbReference type="Proteomes" id="UP000265566"/>
    </source>
</evidence>
<protein>
    <submittedName>
        <fullName evidence="1">Uncharacterized protein</fullName>
    </submittedName>
</protein>
<comment type="caution">
    <text evidence="1">The sequence shown here is derived from an EMBL/GenBank/DDBJ whole genome shotgun (WGS) entry which is preliminary data.</text>
</comment>
<proteinExistence type="predicted"/>
<sequence>MDLEEFNGTGIWSVVQGIKVTIIEVVVEKVVRCRHHGMFEVNIGKKSKWVDRIYQTLHARRPSHKTSEMKDEHKVLHKLIFQCFMPWEEGTNKLWDHNHFLHFLINKFKINLPAYIFHYMCESIKEGIKGKKQVPYTRLLSEIFHQGKSIQKLQNFGLASDEELGTYNSKIITRTLLGSMGIIKKKEVITLDEELQVSFNMSAFLDDFPLISKEDCPEVLAQYISQHYLDTSVIISWDEILYNLINLSSQQERGRHPMKRLHVCPKRHPRRLSLLNLLLMKFRRK</sequence>
<reference evidence="2" key="1">
    <citation type="journal article" date="2018" name="Nat. Plants">
        <title>Whole-genome landscape of Medicago truncatula symbiotic genes.</title>
        <authorList>
            <person name="Pecrix Y."/>
            <person name="Staton S.E."/>
            <person name="Sallet E."/>
            <person name="Lelandais-Briere C."/>
            <person name="Moreau S."/>
            <person name="Carrere S."/>
            <person name="Blein T."/>
            <person name="Jardinaud M.F."/>
            <person name="Latrasse D."/>
            <person name="Zouine M."/>
            <person name="Zahm M."/>
            <person name="Kreplak J."/>
            <person name="Mayjonade B."/>
            <person name="Satge C."/>
            <person name="Perez M."/>
            <person name="Cauet S."/>
            <person name="Marande W."/>
            <person name="Chantry-Darmon C."/>
            <person name="Lopez-Roques C."/>
            <person name="Bouchez O."/>
            <person name="Berard A."/>
            <person name="Debelle F."/>
            <person name="Munos S."/>
            <person name="Bendahmane A."/>
            <person name="Berges H."/>
            <person name="Niebel A."/>
            <person name="Buitink J."/>
            <person name="Frugier F."/>
            <person name="Benhamed M."/>
            <person name="Crespi M."/>
            <person name="Gouzy J."/>
            <person name="Gamas P."/>
        </authorList>
    </citation>
    <scope>NUCLEOTIDE SEQUENCE [LARGE SCALE GENOMIC DNA]</scope>
    <source>
        <strain evidence="2">cv. Jemalong A17</strain>
    </source>
</reference>